<evidence type="ECO:0000256" key="1">
    <source>
        <dbReference type="SAM" id="MobiDB-lite"/>
    </source>
</evidence>
<protein>
    <submittedName>
        <fullName evidence="2">Uncharacterized protein</fullName>
    </submittedName>
</protein>
<accession>A0A368L7T6</accession>
<name>A0A368L7T6_9BURK</name>
<comment type="caution">
    <text evidence="2">The sequence shown here is derived from an EMBL/GenBank/DDBJ whole genome shotgun (WGS) entry which is preliminary data.</text>
</comment>
<sequence>MKPVFSSTCWISFLVGGCLLPIECCLASANTEPLQRPYPAAGVRHTFPETRLGADPVYGTPRASRLPAHSPNSRMMDAYRPSGFTAEGRKGFRHQEISDYGASVLPPLPSRRHLSPDERHALRQSIRQAHQRRLERPAQPPVQAVIDTPELR</sequence>
<gene>
    <name evidence="2" type="ORF">DU000_02910</name>
</gene>
<proteinExistence type="predicted"/>
<reference evidence="2 3" key="1">
    <citation type="journal article" date="2018" name="Int. J. Syst. Evol. Microbiol.">
        <title>Parvibium lacunae gen. nov., sp. nov., a new member of the family Alcaligenaceae isolated from a freshwater pond.</title>
        <authorList>
            <person name="Chen W.M."/>
            <person name="Xie P.B."/>
            <person name="Hsu M.Y."/>
            <person name="Sheu S.Y."/>
        </authorList>
    </citation>
    <scope>NUCLEOTIDE SEQUENCE [LARGE SCALE GENOMIC DNA]</scope>
    <source>
        <strain evidence="2 3">KMB9</strain>
    </source>
</reference>
<dbReference type="Proteomes" id="UP000252357">
    <property type="component" value="Unassembled WGS sequence"/>
</dbReference>
<feature type="region of interest" description="Disordered" evidence="1">
    <location>
        <begin position="101"/>
        <end position="152"/>
    </location>
</feature>
<organism evidence="2 3">
    <name type="scientific">Parvibium lacunae</name>
    <dbReference type="NCBI Taxonomy" id="1888893"/>
    <lineage>
        <taxon>Bacteria</taxon>
        <taxon>Pseudomonadati</taxon>
        <taxon>Pseudomonadota</taxon>
        <taxon>Betaproteobacteria</taxon>
        <taxon>Burkholderiales</taxon>
        <taxon>Alcaligenaceae</taxon>
        <taxon>Parvibium</taxon>
    </lineage>
</organism>
<evidence type="ECO:0000313" key="2">
    <source>
        <dbReference type="EMBL" id="RCS59674.1"/>
    </source>
</evidence>
<evidence type="ECO:0000313" key="3">
    <source>
        <dbReference type="Proteomes" id="UP000252357"/>
    </source>
</evidence>
<dbReference type="AlphaFoldDB" id="A0A368L7T6"/>
<feature type="region of interest" description="Disordered" evidence="1">
    <location>
        <begin position="50"/>
        <end position="82"/>
    </location>
</feature>
<dbReference type="EMBL" id="QPGB01000001">
    <property type="protein sequence ID" value="RCS59674.1"/>
    <property type="molecule type" value="Genomic_DNA"/>
</dbReference>
<keyword evidence="3" id="KW-1185">Reference proteome</keyword>
<dbReference type="PROSITE" id="PS51257">
    <property type="entry name" value="PROKAR_LIPOPROTEIN"/>
    <property type="match status" value="1"/>
</dbReference>